<gene>
    <name evidence="2" type="ordered locus">ROP_31890</name>
</gene>
<name>C1B6Y3_RHOOB</name>
<feature type="compositionally biased region" description="Basic and acidic residues" evidence="1">
    <location>
        <begin position="91"/>
        <end position="103"/>
    </location>
</feature>
<dbReference type="Proteomes" id="UP000002212">
    <property type="component" value="Chromosome"/>
</dbReference>
<dbReference type="HOGENOM" id="CLU_2384238_0_0_11"/>
<dbReference type="STRING" id="632772.ROP_31890"/>
<dbReference type="EMBL" id="AP011115">
    <property type="protein sequence ID" value="BAH51436.1"/>
    <property type="molecule type" value="Genomic_DNA"/>
</dbReference>
<sequence length="110" mass="12035">MVDVHDSTLIVEPDLPQSECLWDALEYRLLAAEVDLIFADALAPVRIDGEPTVTATRISGGSTRTPLRESGTAAPRRSPNPEVGATQRSPPHREEGRSAENHRRQVMSHA</sequence>
<reference evidence="2 3" key="1">
    <citation type="submission" date="2009-03" db="EMBL/GenBank/DDBJ databases">
        <title>Comparison of the complete genome sequences of Rhodococcus erythropolis PR4 and Rhodococcus opacus B4.</title>
        <authorList>
            <person name="Takarada H."/>
            <person name="Sekine M."/>
            <person name="Hosoyama A."/>
            <person name="Yamada R."/>
            <person name="Fujisawa T."/>
            <person name="Omata S."/>
            <person name="Shimizu A."/>
            <person name="Tsukatani N."/>
            <person name="Tanikawa S."/>
            <person name="Fujita N."/>
            <person name="Harayama S."/>
        </authorList>
    </citation>
    <scope>NUCLEOTIDE SEQUENCE [LARGE SCALE GENOMIC DNA]</scope>
    <source>
        <strain evidence="2 3">B4</strain>
    </source>
</reference>
<dbReference type="RefSeq" id="WP_012690389.1">
    <property type="nucleotide sequence ID" value="NC_012522.1"/>
</dbReference>
<evidence type="ECO:0000313" key="3">
    <source>
        <dbReference type="Proteomes" id="UP000002212"/>
    </source>
</evidence>
<accession>C1B6Y3</accession>
<feature type="compositionally biased region" description="Polar residues" evidence="1">
    <location>
        <begin position="53"/>
        <end position="65"/>
    </location>
</feature>
<dbReference type="PATRIC" id="fig|632772.20.peg.3339"/>
<evidence type="ECO:0000256" key="1">
    <source>
        <dbReference type="SAM" id="MobiDB-lite"/>
    </source>
</evidence>
<feature type="region of interest" description="Disordered" evidence="1">
    <location>
        <begin position="48"/>
        <end position="110"/>
    </location>
</feature>
<evidence type="ECO:0000313" key="2">
    <source>
        <dbReference type="EMBL" id="BAH51436.1"/>
    </source>
</evidence>
<dbReference type="AlphaFoldDB" id="C1B6Y3"/>
<dbReference type="KEGG" id="rop:ROP_31890"/>
<organism evidence="2 3">
    <name type="scientific">Rhodococcus opacus (strain B4)</name>
    <dbReference type="NCBI Taxonomy" id="632772"/>
    <lineage>
        <taxon>Bacteria</taxon>
        <taxon>Bacillati</taxon>
        <taxon>Actinomycetota</taxon>
        <taxon>Actinomycetes</taxon>
        <taxon>Mycobacteriales</taxon>
        <taxon>Nocardiaceae</taxon>
        <taxon>Rhodococcus</taxon>
    </lineage>
</organism>
<dbReference type="OrthoDB" id="4470605at2"/>
<protein>
    <submittedName>
        <fullName evidence="2">Uncharacterized protein</fullName>
    </submittedName>
</protein>
<proteinExistence type="predicted"/>